<dbReference type="GO" id="GO:0035197">
    <property type="term" value="F:siRNA binding"/>
    <property type="evidence" value="ECO:0007669"/>
    <property type="project" value="TreeGrafter"/>
</dbReference>
<dbReference type="AlphaFoldDB" id="A0A2I1GK31"/>
<dbReference type="EMBL" id="LLXI01000505">
    <property type="protein sequence ID" value="PKY46992.1"/>
    <property type="molecule type" value="Genomic_DNA"/>
</dbReference>
<dbReference type="OrthoDB" id="421951at2759"/>
<comment type="caution">
    <text evidence="2">The sequence shown here is derived from an EMBL/GenBank/DDBJ whole genome shotgun (WGS) entry which is preliminary data.</text>
</comment>
<dbReference type="VEuPathDB" id="FungiDB:RhiirA1_509080"/>
<dbReference type="PANTHER" id="PTHR21357">
    <property type="entry name" value="FAM172 FAMILY PROTEIN HOMOLOG CG10038"/>
    <property type="match status" value="1"/>
</dbReference>
<name>A0A2I1GK31_9GLOM</name>
<protein>
    <recommendedName>
        <fullName evidence="1">Arb2 domain-containing protein</fullName>
    </recommendedName>
</protein>
<dbReference type="Proteomes" id="UP000234323">
    <property type="component" value="Unassembled WGS sequence"/>
</dbReference>
<feature type="domain" description="Arb2" evidence="1">
    <location>
        <begin position="14"/>
        <end position="269"/>
    </location>
</feature>
<dbReference type="GO" id="GO:0005634">
    <property type="term" value="C:nucleus"/>
    <property type="evidence" value="ECO:0007669"/>
    <property type="project" value="TreeGrafter"/>
</dbReference>
<organism evidence="2 3">
    <name type="scientific">Rhizophagus irregularis</name>
    <dbReference type="NCBI Taxonomy" id="588596"/>
    <lineage>
        <taxon>Eukaryota</taxon>
        <taxon>Fungi</taxon>
        <taxon>Fungi incertae sedis</taxon>
        <taxon>Mucoromycota</taxon>
        <taxon>Glomeromycotina</taxon>
        <taxon>Glomeromycetes</taxon>
        <taxon>Glomerales</taxon>
        <taxon>Glomeraceae</taxon>
        <taxon>Rhizophagus</taxon>
    </lineage>
</organism>
<evidence type="ECO:0000259" key="1">
    <source>
        <dbReference type="Pfam" id="PF22749"/>
    </source>
</evidence>
<evidence type="ECO:0000313" key="3">
    <source>
        <dbReference type="Proteomes" id="UP000234323"/>
    </source>
</evidence>
<proteinExistence type="predicted"/>
<keyword evidence="3" id="KW-1185">Reference proteome</keyword>
<sequence>MFKKKKTKKEVHVFPRDLKELGYCIDEEGQLKTIVGGEPYKFEVREKDKAYNEALYDAILETIGDWVQDTLQKKFGMVRALLPIGVTESDVHTKIYVSPDYLTNEKMMIFIPGTSHTIGIWSRRVLADKSVVEGSMIAYTQRAIEMGFSVVITNPNEVFWYKDKGVLILPKSTSEFSTIPGSESPENHIKYVFENFVIPSGAQKIVIVANSYGGHCAIDIVQNKFDALKDRVKAIEFTASTHSIDYVMTDKMRVWVREHCRNWLMSDQEAGKEVIDVRFGCTSLSSGAELNEFVTTEVIDDVFSFIERRVVNEEFWEISDNEENDDYLEETKIIELDNELMNEIGDVREIRDIQEKVRPELEESPDSEWLK</sequence>
<dbReference type="PANTHER" id="PTHR21357:SF4">
    <property type="entry name" value="FAM172 FAMILY PROTEIN HOMOLOG CG10038"/>
    <property type="match status" value="1"/>
</dbReference>
<accession>A0A2I1GK31</accession>
<dbReference type="InterPro" id="IPR053858">
    <property type="entry name" value="Arb2_dom"/>
</dbReference>
<dbReference type="VEuPathDB" id="FungiDB:FUN_007649"/>
<dbReference type="Pfam" id="PF22749">
    <property type="entry name" value="Arb2"/>
    <property type="match status" value="1"/>
</dbReference>
<dbReference type="VEuPathDB" id="FungiDB:RhiirFUN_009124"/>
<reference evidence="2 3" key="1">
    <citation type="submission" date="2015-10" db="EMBL/GenBank/DDBJ databases">
        <title>Genome analyses suggest a sexual origin of heterokaryosis in a supposedly ancient asexual fungus.</title>
        <authorList>
            <person name="Ropars J."/>
            <person name="Sedzielewska K."/>
            <person name="Noel J."/>
            <person name="Charron P."/>
            <person name="Farinelli L."/>
            <person name="Marton T."/>
            <person name="Kruger M."/>
            <person name="Pelin A."/>
            <person name="Brachmann A."/>
            <person name="Corradi N."/>
        </authorList>
    </citation>
    <scope>NUCLEOTIDE SEQUENCE [LARGE SCALE GENOMIC DNA]</scope>
    <source>
        <strain evidence="2 3">A4</strain>
    </source>
</reference>
<dbReference type="GO" id="GO:0031048">
    <property type="term" value="P:regulatory ncRNA-mediated heterochromatin formation"/>
    <property type="evidence" value="ECO:0007669"/>
    <property type="project" value="TreeGrafter"/>
</dbReference>
<evidence type="ECO:0000313" key="2">
    <source>
        <dbReference type="EMBL" id="PKY46992.1"/>
    </source>
</evidence>
<gene>
    <name evidence="2" type="ORF">RhiirA4_444616</name>
</gene>
<dbReference type="InterPro" id="IPR048263">
    <property type="entry name" value="Arb2"/>
</dbReference>